<feature type="domain" description="EF-hand" evidence="2">
    <location>
        <begin position="375"/>
        <end position="410"/>
    </location>
</feature>
<dbReference type="SMART" id="SM00054">
    <property type="entry name" value="EFh"/>
    <property type="match status" value="4"/>
</dbReference>
<name>A0A813L0M6_POLGL</name>
<keyword evidence="1" id="KW-0106">Calcium</keyword>
<dbReference type="Gene3D" id="1.10.238.10">
    <property type="entry name" value="EF-hand"/>
    <property type="match status" value="2"/>
</dbReference>
<comment type="caution">
    <text evidence="3">The sequence shown here is derived from an EMBL/GenBank/DDBJ whole genome shotgun (WGS) entry which is preliminary data.</text>
</comment>
<dbReference type="InterPro" id="IPR018247">
    <property type="entry name" value="EF_Hand_1_Ca_BS"/>
</dbReference>
<feature type="domain" description="EF-hand" evidence="2">
    <location>
        <begin position="467"/>
        <end position="502"/>
    </location>
</feature>
<dbReference type="PROSITE" id="PS50222">
    <property type="entry name" value="EF_HAND_2"/>
    <property type="match status" value="2"/>
</dbReference>
<evidence type="ECO:0000313" key="4">
    <source>
        <dbReference type="Proteomes" id="UP000626109"/>
    </source>
</evidence>
<protein>
    <recommendedName>
        <fullName evidence="2">EF-hand domain-containing protein</fullName>
    </recommendedName>
</protein>
<dbReference type="EMBL" id="CAJNNW010032709">
    <property type="protein sequence ID" value="CAE8715056.1"/>
    <property type="molecule type" value="Genomic_DNA"/>
</dbReference>
<evidence type="ECO:0000313" key="3">
    <source>
        <dbReference type="EMBL" id="CAE8715056.1"/>
    </source>
</evidence>
<dbReference type="Proteomes" id="UP000626109">
    <property type="component" value="Unassembled WGS sequence"/>
</dbReference>
<dbReference type="InterPro" id="IPR002048">
    <property type="entry name" value="EF_hand_dom"/>
</dbReference>
<dbReference type="SUPFAM" id="SSF47473">
    <property type="entry name" value="EF-hand"/>
    <property type="match status" value="1"/>
</dbReference>
<sequence length="550" mass="61930">MEVRHCNYTEMGYDIRKDSRVDGSEKSRFSGSSEKANRTPNRIIIVESVSGLWAKGVRIVARAFAVLSVLGLLPKREVSFVFAFSDIESDAQDMMHDRAVPMVTFQRGKARCSSVAVPEQGLFFPSRKGSSKPSIPRMKYHCITGRHTLPSHTANSVSCEAKAERKFTRSQSWTLDCILRLCARGSVSLDYTRVWTSTFELKAGGYYDVRRSPPCLAQAFRAAKRLIRVPMPKPRLCPAAFRSQHSPASERDVRYSWFAHDQLDGSWSRQARDAGSGKRVRFKGNFEMLRCLLRRGSQEFHEADTHGTLCIFCRSRCNGPVAILVDSSGKRLSPHFYRLDAAEEFLARAGSGNGNGQALCPFTQREIAGVKAVPSLLDDPKGWFRACDADGDRKLSREEVVSALKAQLPLDNRAIDRFRTEEAAWRSWDADGSGFIEYVEVMDESKGLLKFVRDSFLRSSEDGVVPDLRKDREAWFRYWDEDNSGVLEFEEVLRAFAKSFHIDLAGVEALRESLQAVWGIFDSDNSGAVDRREFMLPYDGLADTVLATMT</sequence>
<evidence type="ECO:0000259" key="2">
    <source>
        <dbReference type="PROSITE" id="PS50222"/>
    </source>
</evidence>
<accession>A0A813L0M6</accession>
<proteinExistence type="predicted"/>
<gene>
    <name evidence="3" type="ORF">PGLA2088_LOCUS38335</name>
</gene>
<dbReference type="InterPro" id="IPR011992">
    <property type="entry name" value="EF-hand-dom_pair"/>
</dbReference>
<organism evidence="3 4">
    <name type="scientific">Polarella glacialis</name>
    <name type="common">Dinoflagellate</name>
    <dbReference type="NCBI Taxonomy" id="89957"/>
    <lineage>
        <taxon>Eukaryota</taxon>
        <taxon>Sar</taxon>
        <taxon>Alveolata</taxon>
        <taxon>Dinophyceae</taxon>
        <taxon>Suessiales</taxon>
        <taxon>Suessiaceae</taxon>
        <taxon>Polarella</taxon>
    </lineage>
</organism>
<dbReference type="PROSITE" id="PS00018">
    <property type="entry name" value="EF_HAND_1"/>
    <property type="match status" value="4"/>
</dbReference>
<dbReference type="AlphaFoldDB" id="A0A813L0M6"/>
<dbReference type="GO" id="GO:0005509">
    <property type="term" value="F:calcium ion binding"/>
    <property type="evidence" value="ECO:0007669"/>
    <property type="project" value="InterPro"/>
</dbReference>
<reference evidence="3" key="1">
    <citation type="submission" date="2021-02" db="EMBL/GenBank/DDBJ databases">
        <authorList>
            <person name="Dougan E. K."/>
            <person name="Rhodes N."/>
            <person name="Thang M."/>
            <person name="Chan C."/>
        </authorList>
    </citation>
    <scope>NUCLEOTIDE SEQUENCE</scope>
</reference>
<evidence type="ECO:0000256" key="1">
    <source>
        <dbReference type="ARBA" id="ARBA00022837"/>
    </source>
</evidence>